<name>A0A1C4BNL4_9GAMM</name>
<gene>
    <name evidence="1" type="ORF">GA0061080_102250</name>
</gene>
<organism evidence="1 2">
    <name type="scientific">Gilliamella intestini</name>
    <dbReference type="NCBI Taxonomy" id="1798183"/>
    <lineage>
        <taxon>Bacteria</taxon>
        <taxon>Pseudomonadati</taxon>
        <taxon>Pseudomonadota</taxon>
        <taxon>Gammaproteobacteria</taxon>
        <taxon>Orbales</taxon>
        <taxon>Orbaceae</taxon>
        <taxon>Gilliamella</taxon>
    </lineage>
</organism>
<dbReference type="OrthoDB" id="6015083at2"/>
<dbReference type="STRING" id="1798183.GA0061080_102250"/>
<sequence length="319" mass="36223">MAYQTGNASSVVDLLSKLATFAQSVDGWVVDKIDTKAKELYLHNENCFWSLRVGSSNSLPTLYIVINNQFNANLSWDNQDGSSSVNGKANFYRYYWGAGTNFHHEPFASYTFLATTQYIHVVVRVDSRRFRHFGFGTLKKDGIYNDGHYAYGTHSTNTNNTSYASYPFTSDMYLFIGSREYRSFASVVRVNKKDYFFGANESGYEGMGAMGIGDATIERDYKPHPDMLLVEVSLSQFNNLITLVPQSIYLHLASKQYQRIGVVPDFYVARIDSVVPGTIREINGEKYYCCAATMFQTVTSNVQDEDNSYDLGYFYRVIE</sequence>
<evidence type="ECO:0000313" key="2">
    <source>
        <dbReference type="Proteomes" id="UP000199698"/>
    </source>
</evidence>
<proteinExistence type="predicted"/>
<dbReference type="AlphaFoldDB" id="A0A1C4BNL4"/>
<reference evidence="2" key="1">
    <citation type="submission" date="2016-08" db="EMBL/GenBank/DDBJ databases">
        <authorList>
            <person name="Varghese N."/>
            <person name="Submissions Spin"/>
        </authorList>
    </citation>
    <scope>NUCLEOTIDE SEQUENCE [LARGE SCALE GENOMIC DNA]</scope>
    <source>
        <strain evidence="2">R-53144</strain>
    </source>
</reference>
<protein>
    <submittedName>
        <fullName evidence="1">Uncharacterized protein</fullName>
    </submittedName>
</protein>
<dbReference type="RefSeq" id="WP_091123353.1">
    <property type="nucleotide sequence ID" value="NZ_FMBA01000022.1"/>
</dbReference>
<dbReference type="Proteomes" id="UP000199698">
    <property type="component" value="Unassembled WGS sequence"/>
</dbReference>
<keyword evidence="2" id="KW-1185">Reference proteome</keyword>
<accession>A0A1C4BNL4</accession>
<dbReference type="EMBL" id="FMBA01000022">
    <property type="protein sequence ID" value="SCC08282.1"/>
    <property type="molecule type" value="Genomic_DNA"/>
</dbReference>
<evidence type="ECO:0000313" key="1">
    <source>
        <dbReference type="EMBL" id="SCC08282.1"/>
    </source>
</evidence>